<dbReference type="RefSeq" id="WP_170145094.1">
    <property type="nucleotide sequence ID" value="NZ_BEVZ01000004.1"/>
</dbReference>
<accession>A0ABV2YEQ5</accession>
<keyword evidence="1" id="KW-1133">Transmembrane helix</keyword>
<name>A0ABV2YEQ5_9ACTN</name>
<comment type="caution">
    <text evidence="2">The sequence shown here is derived from an EMBL/GenBank/DDBJ whole genome shotgun (WGS) entry which is preliminary data.</text>
</comment>
<dbReference type="EMBL" id="JBEZUR010000008">
    <property type="protein sequence ID" value="MEU3554193.1"/>
    <property type="molecule type" value="Genomic_DNA"/>
</dbReference>
<proteinExistence type="predicted"/>
<reference evidence="2 3" key="1">
    <citation type="submission" date="2024-06" db="EMBL/GenBank/DDBJ databases">
        <title>The Natural Products Discovery Center: Release of the First 8490 Sequenced Strains for Exploring Actinobacteria Biosynthetic Diversity.</title>
        <authorList>
            <person name="Kalkreuter E."/>
            <person name="Kautsar S.A."/>
            <person name="Yang D."/>
            <person name="Bader C.D."/>
            <person name="Teijaro C.N."/>
            <person name="Fluegel L."/>
            <person name="Davis C.M."/>
            <person name="Simpson J.R."/>
            <person name="Lauterbach L."/>
            <person name="Steele A.D."/>
            <person name="Gui C."/>
            <person name="Meng S."/>
            <person name="Li G."/>
            <person name="Viehrig K."/>
            <person name="Ye F."/>
            <person name="Su P."/>
            <person name="Kiefer A.F."/>
            <person name="Nichols A."/>
            <person name="Cepeda A.J."/>
            <person name="Yan W."/>
            <person name="Fan B."/>
            <person name="Jiang Y."/>
            <person name="Adhikari A."/>
            <person name="Zheng C.-J."/>
            <person name="Schuster L."/>
            <person name="Cowan T.M."/>
            <person name="Smanski M.J."/>
            <person name="Chevrette M.G."/>
            <person name="De Carvalho L.P.S."/>
            <person name="Shen B."/>
        </authorList>
    </citation>
    <scope>NUCLEOTIDE SEQUENCE [LARGE SCALE GENOMIC DNA]</scope>
    <source>
        <strain evidence="2 3">NPDC038104</strain>
    </source>
</reference>
<dbReference type="InterPro" id="IPR025339">
    <property type="entry name" value="DUF4245"/>
</dbReference>
<keyword evidence="1" id="KW-0472">Membrane</keyword>
<evidence type="ECO:0000313" key="2">
    <source>
        <dbReference type="EMBL" id="MEU3554193.1"/>
    </source>
</evidence>
<keyword evidence="3" id="KW-1185">Reference proteome</keyword>
<sequence>MAGMKGKQSVRDMVLSLGLILLAAFVIYLFVPHDDTAPEPKRVDYRVELLTARRAAPYPVAAPEGLPGGWTATSVRYKAEHARWHLGFADPDGGYAALEQSTQKPSEFVESATQGASKAGTARVAGRDWDRYEGDRYDALVLREQGVTTVVTGSADLEELTVLAGALRTEEKPAE</sequence>
<gene>
    <name evidence="2" type="ORF">AB0E65_08220</name>
</gene>
<dbReference type="Pfam" id="PF14030">
    <property type="entry name" value="DUF4245"/>
    <property type="match status" value="1"/>
</dbReference>
<evidence type="ECO:0000256" key="1">
    <source>
        <dbReference type="SAM" id="Phobius"/>
    </source>
</evidence>
<keyword evidence="1" id="KW-0812">Transmembrane</keyword>
<feature type="transmembrane region" description="Helical" evidence="1">
    <location>
        <begin position="12"/>
        <end position="31"/>
    </location>
</feature>
<dbReference type="Proteomes" id="UP001550850">
    <property type="component" value="Unassembled WGS sequence"/>
</dbReference>
<evidence type="ECO:0000313" key="3">
    <source>
        <dbReference type="Proteomes" id="UP001550850"/>
    </source>
</evidence>
<organism evidence="2 3">
    <name type="scientific">Streptomyces fragilis</name>
    <dbReference type="NCBI Taxonomy" id="67301"/>
    <lineage>
        <taxon>Bacteria</taxon>
        <taxon>Bacillati</taxon>
        <taxon>Actinomycetota</taxon>
        <taxon>Actinomycetes</taxon>
        <taxon>Kitasatosporales</taxon>
        <taxon>Streptomycetaceae</taxon>
        <taxon>Streptomyces</taxon>
    </lineage>
</organism>
<protein>
    <submittedName>
        <fullName evidence="2">DUF4245 domain-containing protein</fullName>
    </submittedName>
</protein>